<organism evidence="1">
    <name type="scientific">marine sediment metagenome</name>
    <dbReference type="NCBI Taxonomy" id="412755"/>
    <lineage>
        <taxon>unclassified sequences</taxon>
        <taxon>metagenomes</taxon>
        <taxon>ecological metagenomes</taxon>
    </lineage>
</organism>
<accession>A0A0F9QB10</accession>
<name>A0A0F9QB10_9ZZZZ</name>
<dbReference type="EMBL" id="LAZR01002117">
    <property type="protein sequence ID" value="KKN34257.1"/>
    <property type="molecule type" value="Genomic_DNA"/>
</dbReference>
<comment type="caution">
    <text evidence="1">The sequence shown here is derived from an EMBL/GenBank/DDBJ whole genome shotgun (WGS) entry which is preliminary data.</text>
</comment>
<protein>
    <submittedName>
        <fullName evidence="1">Uncharacterized protein</fullName>
    </submittedName>
</protein>
<gene>
    <name evidence="1" type="ORF">LCGC14_0795560</name>
</gene>
<dbReference type="AlphaFoldDB" id="A0A0F9QB10"/>
<sequence length="59" mass="6586">MCGFVGAKYRYCVHDCKDDGTGALDAGASAMSRPPTPHLHRICQRCEYEWLEATLPNRS</sequence>
<evidence type="ECO:0000313" key="1">
    <source>
        <dbReference type="EMBL" id="KKN34257.1"/>
    </source>
</evidence>
<proteinExistence type="predicted"/>
<reference evidence="1" key="1">
    <citation type="journal article" date="2015" name="Nature">
        <title>Complex archaea that bridge the gap between prokaryotes and eukaryotes.</title>
        <authorList>
            <person name="Spang A."/>
            <person name="Saw J.H."/>
            <person name="Jorgensen S.L."/>
            <person name="Zaremba-Niedzwiedzka K."/>
            <person name="Martijn J."/>
            <person name="Lind A.E."/>
            <person name="van Eijk R."/>
            <person name="Schleper C."/>
            <person name="Guy L."/>
            <person name="Ettema T.J."/>
        </authorList>
    </citation>
    <scope>NUCLEOTIDE SEQUENCE</scope>
</reference>